<dbReference type="GO" id="GO:0140042">
    <property type="term" value="P:lipid droplet formation"/>
    <property type="evidence" value="ECO:0007669"/>
    <property type="project" value="UniProtKB-UniRule"/>
</dbReference>
<keyword evidence="6" id="KW-0443">Lipid metabolism</keyword>
<evidence type="ECO:0000256" key="1">
    <source>
        <dbReference type="ARBA" id="ARBA00004477"/>
    </source>
</evidence>
<dbReference type="EC" id="3.6.1.-" evidence="8"/>
<dbReference type="GO" id="GO:0008654">
    <property type="term" value="P:phospholipid biosynthetic process"/>
    <property type="evidence" value="ECO:0007669"/>
    <property type="project" value="UniProtKB-KW"/>
</dbReference>
<evidence type="ECO:0000313" key="11">
    <source>
        <dbReference type="EMBL" id="KAK0622543.1"/>
    </source>
</evidence>
<comment type="catalytic activity">
    <reaction evidence="8">
        <text>hexadecanoyl-CoA + H2O = S-hexadecanoyl-4'-phosphopantetheine + adenosine 3',5'-bisphosphate + 2 H(+)</text>
        <dbReference type="Rhea" id="RHEA:50032"/>
        <dbReference type="ChEBI" id="CHEBI:15377"/>
        <dbReference type="ChEBI" id="CHEBI:15378"/>
        <dbReference type="ChEBI" id="CHEBI:57379"/>
        <dbReference type="ChEBI" id="CHEBI:58343"/>
        <dbReference type="ChEBI" id="CHEBI:132018"/>
    </reaction>
</comment>
<dbReference type="InterPro" id="IPR046400">
    <property type="entry name" value="SCS3"/>
</dbReference>
<name>A0AA39WVT0_9PEZI</name>
<comment type="similarity">
    <text evidence="8">Belongs to the FIT family. Fungal FIT2B/SCS3 subfamily.</text>
</comment>
<keyword evidence="8" id="KW-0444">Lipid biosynthesis</keyword>
<gene>
    <name evidence="8" type="primary">SCS3</name>
    <name evidence="8" type="synonym">FIT2B</name>
    <name evidence="11" type="ORF">B0T14DRAFT_563987</name>
</gene>
<keyword evidence="2 8" id="KW-0812">Transmembrane</keyword>
<proteinExistence type="inferred from homology"/>
<evidence type="ECO:0000256" key="4">
    <source>
        <dbReference type="ARBA" id="ARBA00022824"/>
    </source>
</evidence>
<evidence type="ECO:0000256" key="3">
    <source>
        <dbReference type="ARBA" id="ARBA00022801"/>
    </source>
</evidence>
<evidence type="ECO:0000256" key="10">
    <source>
        <dbReference type="SAM" id="Phobius"/>
    </source>
</evidence>
<dbReference type="InterPro" id="IPR019388">
    <property type="entry name" value="FIT"/>
</dbReference>
<evidence type="ECO:0000256" key="6">
    <source>
        <dbReference type="ARBA" id="ARBA00023098"/>
    </source>
</evidence>
<sequence>MGIVFMVDDAMAFFSTPSQAPPPPSNNSPETTPTYPPRPNSSSSPPTPLLLLFGALFSLLSPETRAAPYDAIRHAHIQDSPLVPSYFARKDNLLNILFVKRGWAWITLAFFVFVFTHPTLDNSARRARATVRWAVVTTWWIFVTQWFFGPAIIDRGFRWSGGRCQVAGNEVDRGTASTKEVFTNAACKSVGGRWAGGHDISGHVFLLVLGSFFLVQEVGWVAARGARYVREERSVVMGDGAVKGAGVEREERREKLERIEVTVLETLGKGGSFAAAVIGLCGWMLLMTAIYFHTWFEKLTGLLVALAGLYITYILPRWVPALRQFVGLPGI</sequence>
<keyword evidence="7 8" id="KW-0472">Membrane</keyword>
<keyword evidence="8" id="KW-1208">Phospholipid metabolism</keyword>
<comment type="catalytic activity">
    <reaction evidence="8">
        <text>(9Z)-octadecenoyl-CoA + H2O = S-(9Z-octadecenoyl)-4'-phosphopantetheine + adenosine 3',5'-bisphosphate + 2 H(+)</text>
        <dbReference type="Rhea" id="RHEA:65564"/>
        <dbReference type="ChEBI" id="CHEBI:15377"/>
        <dbReference type="ChEBI" id="CHEBI:15378"/>
        <dbReference type="ChEBI" id="CHEBI:57387"/>
        <dbReference type="ChEBI" id="CHEBI:58343"/>
        <dbReference type="ChEBI" id="CHEBI:156553"/>
    </reaction>
</comment>
<comment type="subcellular location">
    <subcellularLocation>
        <location evidence="1 8">Endoplasmic reticulum membrane</location>
        <topology evidence="1 8">Multi-pass membrane protein</topology>
    </subcellularLocation>
</comment>
<comment type="caution">
    <text evidence="11">The sequence shown here is derived from an EMBL/GenBank/DDBJ whole genome shotgun (WGS) entry which is preliminary data.</text>
</comment>
<evidence type="ECO:0000256" key="2">
    <source>
        <dbReference type="ARBA" id="ARBA00022692"/>
    </source>
</evidence>
<feature type="transmembrane region" description="Helical" evidence="10">
    <location>
        <begin position="299"/>
        <end position="315"/>
    </location>
</feature>
<evidence type="ECO:0000256" key="7">
    <source>
        <dbReference type="ARBA" id="ARBA00023136"/>
    </source>
</evidence>
<comment type="catalytic activity">
    <reaction evidence="8">
        <text>an acyl-CoA + H2O = an acyl-4'-phosphopantetheine + adenosine 3',5'-bisphosphate + 2 H(+)</text>
        <dbReference type="Rhea" id="RHEA:50044"/>
        <dbReference type="ChEBI" id="CHEBI:15377"/>
        <dbReference type="ChEBI" id="CHEBI:15378"/>
        <dbReference type="ChEBI" id="CHEBI:58342"/>
        <dbReference type="ChEBI" id="CHEBI:58343"/>
        <dbReference type="ChEBI" id="CHEBI:132023"/>
    </reaction>
</comment>
<keyword evidence="5 8" id="KW-1133">Transmembrane helix</keyword>
<dbReference type="Proteomes" id="UP001175000">
    <property type="component" value="Unassembled WGS sequence"/>
</dbReference>
<dbReference type="Pfam" id="PF10261">
    <property type="entry name" value="FIT"/>
    <property type="match status" value="1"/>
</dbReference>
<feature type="transmembrane region" description="Helical" evidence="10">
    <location>
        <begin position="204"/>
        <end position="223"/>
    </location>
</feature>
<keyword evidence="4 8" id="KW-0256">Endoplasmic reticulum</keyword>
<feature type="active site" evidence="8">
    <location>
        <position position="203"/>
    </location>
</feature>
<dbReference type="AlphaFoldDB" id="A0AA39WVT0"/>
<dbReference type="HAMAP" id="MF_03231">
    <property type="entry name" value="SCS3"/>
    <property type="match status" value="1"/>
</dbReference>
<feature type="transmembrane region" description="Helical" evidence="10">
    <location>
        <begin position="132"/>
        <end position="153"/>
    </location>
</feature>
<protein>
    <recommendedName>
        <fullName evidence="8">Acyl-coenzyme A diphosphatase SCS3</fullName>
        <ecNumber evidence="8">3.6.1.-</ecNumber>
    </recommendedName>
    <alternativeName>
        <fullName evidence="8">FIT family protein SCS3</fullName>
    </alternativeName>
</protein>
<organism evidence="11 12">
    <name type="scientific">Immersiella caudata</name>
    <dbReference type="NCBI Taxonomy" id="314043"/>
    <lineage>
        <taxon>Eukaryota</taxon>
        <taxon>Fungi</taxon>
        <taxon>Dikarya</taxon>
        <taxon>Ascomycota</taxon>
        <taxon>Pezizomycotina</taxon>
        <taxon>Sordariomycetes</taxon>
        <taxon>Sordariomycetidae</taxon>
        <taxon>Sordariales</taxon>
        <taxon>Lasiosphaeriaceae</taxon>
        <taxon>Immersiella</taxon>
    </lineage>
</organism>
<feature type="region of interest" description="Disordered" evidence="9">
    <location>
        <begin position="15"/>
        <end position="45"/>
    </location>
</feature>
<dbReference type="GO" id="GO:0010945">
    <property type="term" value="F:coenzyme A diphosphatase activity"/>
    <property type="evidence" value="ECO:0007669"/>
    <property type="project" value="InterPro"/>
</dbReference>
<keyword evidence="8" id="KW-0594">Phospholipid biosynthesis</keyword>
<keyword evidence="12" id="KW-1185">Reference proteome</keyword>
<keyword evidence="3 8" id="KW-0378">Hydrolase</keyword>
<evidence type="ECO:0000256" key="5">
    <source>
        <dbReference type="ARBA" id="ARBA00022989"/>
    </source>
</evidence>
<feature type="active site" evidence="8">
    <location>
        <position position="293"/>
    </location>
</feature>
<dbReference type="PANTHER" id="PTHR23129:SF0">
    <property type="entry name" value="ACYL-COENZYME A DIPHOSPHATASE FITM2"/>
    <property type="match status" value="1"/>
</dbReference>
<dbReference type="GO" id="GO:0005789">
    <property type="term" value="C:endoplasmic reticulum membrane"/>
    <property type="evidence" value="ECO:0007669"/>
    <property type="project" value="UniProtKB-SubCell"/>
</dbReference>
<dbReference type="PANTHER" id="PTHR23129">
    <property type="entry name" value="ACYL-COENZYME A DIPHOSPHATASE FITM2"/>
    <property type="match status" value="1"/>
</dbReference>
<feature type="transmembrane region" description="Helical" evidence="10">
    <location>
        <begin position="102"/>
        <end position="120"/>
    </location>
</feature>
<dbReference type="EMBL" id="JAULSU010000003">
    <property type="protein sequence ID" value="KAK0622543.1"/>
    <property type="molecule type" value="Genomic_DNA"/>
</dbReference>
<evidence type="ECO:0000256" key="9">
    <source>
        <dbReference type="SAM" id="MobiDB-lite"/>
    </source>
</evidence>
<comment type="catalytic activity">
    <reaction evidence="8">
        <text>(5Z,8Z,11Z,14Z)-eicosatetraenoyl-CoA + H2O = S-(5Z,8Z,11Z,14Z-eicosatetraenoyl)-4'-phosphopantetheine + adenosine 3',5'-bisphosphate + 2 H(+)</text>
        <dbReference type="Rhea" id="RHEA:65568"/>
        <dbReference type="ChEBI" id="CHEBI:15377"/>
        <dbReference type="ChEBI" id="CHEBI:15378"/>
        <dbReference type="ChEBI" id="CHEBI:57368"/>
        <dbReference type="ChEBI" id="CHEBI:58343"/>
        <dbReference type="ChEBI" id="CHEBI:156554"/>
    </reaction>
</comment>
<evidence type="ECO:0000313" key="12">
    <source>
        <dbReference type="Proteomes" id="UP001175000"/>
    </source>
</evidence>
<comment type="function">
    <text evidence="8">Fatty acyl-coenzyme A (CoA) diphosphatase that hydrolyzes fatty acyl-CoA to yield acyl-4'-phosphopantetheine and adenosine 3',5'-bisphosphate. Preferentially hydrolyzes unsaturated long-chain acyl-CoA substrates in the endoplasmic reticulum (ER) lumen. This catalytic activity is required for maintaining ER structure and for lipid droplets (LDs) biogenesis, which are lipid storage organelles involved in maintaining lipid and energy homeostasis. May directly bind to diacylglycerol (DAGs) and triacylglycerol, which is also important for LD biogenesis. May support directional budding of nacent LDs from the ER into the cytosol by reducing DAG levels at sites of LD formation. May play a role in the regulation of cell morphology and cytoskeletal organization. Involved in phospholipid biosynthesis.</text>
</comment>
<reference evidence="11" key="1">
    <citation type="submission" date="2023-06" db="EMBL/GenBank/DDBJ databases">
        <title>Genome-scale phylogeny and comparative genomics of the fungal order Sordariales.</title>
        <authorList>
            <consortium name="Lawrence Berkeley National Laboratory"/>
            <person name="Hensen N."/>
            <person name="Bonometti L."/>
            <person name="Westerberg I."/>
            <person name="Brannstrom I.O."/>
            <person name="Guillou S."/>
            <person name="Cros-Aarteil S."/>
            <person name="Calhoun S."/>
            <person name="Haridas S."/>
            <person name="Kuo A."/>
            <person name="Mondo S."/>
            <person name="Pangilinan J."/>
            <person name="Riley R."/>
            <person name="Labutti K."/>
            <person name="Andreopoulos B."/>
            <person name="Lipzen A."/>
            <person name="Chen C."/>
            <person name="Yanf M."/>
            <person name="Daum C."/>
            <person name="Ng V."/>
            <person name="Clum A."/>
            <person name="Steindorff A."/>
            <person name="Ohm R."/>
            <person name="Martin F."/>
            <person name="Silar P."/>
            <person name="Natvig D."/>
            <person name="Lalanne C."/>
            <person name="Gautier V."/>
            <person name="Ament-Velasquez S.L."/>
            <person name="Kruys A."/>
            <person name="Hutchinson M.I."/>
            <person name="Powell A.J."/>
            <person name="Barry K."/>
            <person name="Miller A.N."/>
            <person name="Grigoriev I.V."/>
            <person name="Debuchy R."/>
            <person name="Gladieux P."/>
            <person name="Thoren M.H."/>
            <person name="Johannesson H."/>
        </authorList>
    </citation>
    <scope>NUCLEOTIDE SEQUENCE</scope>
    <source>
        <strain evidence="11">CBS 606.72</strain>
    </source>
</reference>
<accession>A0AA39WVT0</accession>
<evidence type="ECO:0000256" key="8">
    <source>
        <dbReference type="HAMAP-Rule" id="MF_03231"/>
    </source>
</evidence>
<feature type="transmembrane region" description="Helical" evidence="10">
    <location>
        <begin position="273"/>
        <end position="293"/>
    </location>
</feature>